<evidence type="ECO:0000256" key="1">
    <source>
        <dbReference type="SAM" id="MobiDB-lite"/>
    </source>
</evidence>
<accession>A0A2N9IM71</accession>
<dbReference type="InterPro" id="IPR046796">
    <property type="entry name" value="Transposase_32_dom"/>
</dbReference>
<proteinExistence type="predicted"/>
<organism evidence="3">
    <name type="scientific">Fagus sylvatica</name>
    <name type="common">Beechnut</name>
    <dbReference type="NCBI Taxonomy" id="28930"/>
    <lineage>
        <taxon>Eukaryota</taxon>
        <taxon>Viridiplantae</taxon>
        <taxon>Streptophyta</taxon>
        <taxon>Embryophyta</taxon>
        <taxon>Tracheophyta</taxon>
        <taxon>Spermatophyta</taxon>
        <taxon>Magnoliopsida</taxon>
        <taxon>eudicotyledons</taxon>
        <taxon>Gunneridae</taxon>
        <taxon>Pentapetalae</taxon>
        <taxon>rosids</taxon>
        <taxon>fabids</taxon>
        <taxon>Fagales</taxon>
        <taxon>Fagaceae</taxon>
        <taxon>Fagus</taxon>
    </lineage>
</organism>
<dbReference type="EMBL" id="OIVN01006161">
    <property type="protein sequence ID" value="SPD26676.1"/>
    <property type="molecule type" value="Genomic_DNA"/>
</dbReference>
<feature type="domain" description="Putative plant transposon protein" evidence="2">
    <location>
        <begin position="48"/>
        <end position="224"/>
    </location>
</feature>
<dbReference type="AlphaFoldDB" id="A0A2N9IM71"/>
<reference evidence="3" key="1">
    <citation type="submission" date="2018-02" db="EMBL/GenBank/DDBJ databases">
        <authorList>
            <person name="Cohen D.B."/>
            <person name="Kent A.D."/>
        </authorList>
    </citation>
    <scope>NUCLEOTIDE SEQUENCE</scope>
</reference>
<dbReference type="Pfam" id="PF20167">
    <property type="entry name" value="Transposase_32"/>
    <property type="match status" value="1"/>
</dbReference>
<gene>
    <name evidence="3" type="ORF">FSB_LOCUS54558</name>
</gene>
<evidence type="ECO:0000313" key="3">
    <source>
        <dbReference type="EMBL" id="SPD26676.1"/>
    </source>
</evidence>
<name>A0A2N9IM71_FAGSY</name>
<evidence type="ECO:0000259" key="2">
    <source>
        <dbReference type="Pfam" id="PF20167"/>
    </source>
</evidence>
<protein>
    <recommendedName>
        <fullName evidence="2">Putative plant transposon protein domain-containing protein</fullName>
    </recommendedName>
</protein>
<feature type="region of interest" description="Disordered" evidence="1">
    <location>
        <begin position="272"/>
        <end position="308"/>
    </location>
</feature>
<sequence>MDNAFRSFEDSVRFYNEISPKAVVFGKIADFPFFAHHHIHLRELFQAQWWENFLSLRQTQYITLVKHFYTHFHYKEGKITSYVKGKNISLTLNNLANILGVPRTSLQRYTTNDWMHFQGYDPLESIRQMCGNPNIQHVQKPTSTELTIESRLIHHIITLNILPRSGSYEYITYLDLFLIWCILNKVKLDLYFYIAWHMDTCVKKKNDALPYGLHTTSILEKFEIDLSGERETRKVLPMDVYGTTTMKQMRYIIRENIWVKKDAIVEEEIDEEAQMEGDGAQGNEGAMHEDEEPSTAPPTTPSSSHANEDNFQLMFGCMDSMATSMENLTNLVTNLSQSLEDINERLRNHGI</sequence>